<feature type="coiled-coil region" evidence="1">
    <location>
        <begin position="11"/>
        <end position="38"/>
    </location>
</feature>
<reference evidence="3" key="1">
    <citation type="submission" date="2014-06" db="EMBL/GenBank/DDBJ databases">
        <authorList>
            <person name="Urmite Genomes Urmite Genomes"/>
        </authorList>
    </citation>
    <scope>NUCLEOTIDE SEQUENCE</scope>
</reference>
<organism evidence="3">
    <name type="scientific">Citrobacter koseri</name>
    <name type="common">Citrobacter diversus</name>
    <dbReference type="NCBI Taxonomy" id="545"/>
    <lineage>
        <taxon>Bacteria</taxon>
        <taxon>Pseudomonadati</taxon>
        <taxon>Pseudomonadota</taxon>
        <taxon>Gammaproteobacteria</taxon>
        <taxon>Enterobacterales</taxon>
        <taxon>Enterobacteriaceae</taxon>
        <taxon>Citrobacter</taxon>
    </lineage>
</organism>
<keyword evidence="2" id="KW-0472">Membrane</keyword>
<feature type="transmembrane region" description="Helical" evidence="2">
    <location>
        <begin position="106"/>
        <end position="126"/>
    </location>
</feature>
<accession>A0A078LBV9</accession>
<evidence type="ECO:0000256" key="2">
    <source>
        <dbReference type="SAM" id="Phobius"/>
    </source>
</evidence>
<keyword evidence="2" id="KW-0812">Transmembrane</keyword>
<dbReference type="PATRIC" id="fig|545.12.peg.829"/>
<keyword evidence="2" id="KW-1133">Transmembrane helix</keyword>
<dbReference type="AlphaFoldDB" id="A0A078LBV9"/>
<gene>
    <name evidence="3" type="ORF">BN1086_00829</name>
</gene>
<sequence>MIEITPITDSLSDALKKIKETQAQHERVKKEADEQEFSSLGALQRDGKTRSALTFWFMIGFFGLIGGCFFFTLWYNDNAVRWIVDLHKQGLHEEAKNITLLELDKVLAVVIGALGTSLGFIIGYYFKDKSQ</sequence>
<dbReference type="RefSeq" id="WP_200098815.1">
    <property type="nucleotide sequence ID" value="NZ_JADVJW010000002.1"/>
</dbReference>
<feature type="transmembrane region" description="Helical" evidence="2">
    <location>
        <begin position="53"/>
        <end position="75"/>
    </location>
</feature>
<dbReference type="EMBL" id="LK931336">
    <property type="protein sequence ID" value="CDZ82742.1"/>
    <property type="molecule type" value="Genomic_DNA"/>
</dbReference>
<proteinExistence type="predicted"/>
<protein>
    <submittedName>
        <fullName evidence="3">Uncharacterized protein</fullName>
    </submittedName>
</protein>
<name>A0A078LBV9_CITKO</name>
<evidence type="ECO:0000313" key="3">
    <source>
        <dbReference type="EMBL" id="CDZ82742.1"/>
    </source>
</evidence>
<evidence type="ECO:0000256" key="1">
    <source>
        <dbReference type="SAM" id="Coils"/>
    </source>
</evidence>
<keyword evidence="1" id="KW-0175">Coiled coil</keyword>